<keyword evidence="1" id="KW-0472">Membrane</keyword>
<gene>
    <name evidence="2" type="ORF">TVY486_0403530</name>
</gene>
<dbReference type="AlphaFoldDB" id="G0TUQ2"/>
<proteinExistence type="predicted"/>
<reference evidence="2" key="1">
    <citation type="journal article" date="2012" name="Proc. Natl. Acad. Sci. U.S.A.">
        <title>Antigenic diversity is generated by distinct evolutionary mechanisms in African trypanosome species.</title>
        <authorList>
            <person name="Jackson A.P."/>
            <person name="Berry A."/>
            <person name="Aslett M."/>
            <person name="Allison H.C."/>
            <person name="Burton P."/>
            <person name="Vavrova-Anderson J."/>
            <person name="Brown R."/>
            <person name="Browne H."/>
            <person name="Corton N."/>
            <person name="Hauser H."/>
            <person name="Gamble J."/>
            <person name="Gilderthorp R."/>
            <person name="Marcello L."/>
            <person name="McQuillan J."/>
            <person name="Otto T.D."/>
            <person name="Quail M.A."/>
            <person name="Sanders M.J."/>
            <person name="van Tonder A."/>
            <person name="Ginger M.L."/>
            <person name="Field M.C."/>
            <person name="Barry J.D."/>
            <person name="Hertz-Fowler C."/>
            <person name="Berriman M."/>
        </authorList>
    </citation>
    <scope>NUCLEOTIDE SEQUENCE</scope>
    <source>
        <strain evidence="2">Y486</strain>
    </source>
</reference>
<keyword evidence="1" id="KW-1133">Transmembrane helix</keyword>
<sequence length="122" mass="14005">MGTSVIAQNKKKECERQLCTITHKTTAYELSGNSKNEMTQHQTIPAYTHVCVYVCMCVCVCVNYFLFFCFVMMVGESIRVCTRGRDKGDNVHRLLCRGFYFESFQRPITHDKELSPSSEALN</sequence>
<accession>G0TUQ2</accession>
<evidence type="ECO:0000313" key="2">
    <source>
        <dbReference type="EMBL" id="CCC47687.1"/>
    </source>
</evidence>
<protein>
    <submittedName>
        <fullName evidence="2">Uncharacterized protein</fullName>
    </submittedName>
</protein>
<name>G0TUQ2_TRYVY</name>
<keyword evidence="1" id="KW-0812">Transmembrane</keyword>
<evidence type="ECO:0000256" key="1">
    <source>
        <dbReference type="SAM" id="Phobius"/>
    </source>
</evidence>
<dbReference type="EMBL" id="HE573020">
    <property type="protein sequence ID" value="CCC47687.1"/>
    <property type="molecule type" value="Genomic_DNA"/>
</dbReference>
<feature type="transmembrane region" description="Helical" evidence="1">
    <location>
        <begin position="46"/>
        <end position="75"/>
    </location>
</feature>
<organism evidence="2">
    <name type="scientific">Trypanosoma vivax (strain Y486)</name>
    <dbReference type="NCBI Taxonomy" id="1055687"/>
    <lineage>
        <taxon>Eukaryota</taxon>
        <taxon>Discoba</taxon>
        <taxon>Euglenozoa</taxon>
        <taxon>Kinetoplastea</taxon>
        <taxon>Metakinetoplastina</taxon>
        <taxon>Trypanosomatida</taxon>
        <taxon>Trypanosomatidae</taxon>
        <taxon>Trypanosoma</taxon>
        <taxon>Duttonella</taxon>
    </lineage>
</organism>